<keyword evidence="3 8" id="KW-0808">Transferase</keyword>
<feature type="transmembrane region" description="Helical" evidence="7">
    <location>
        <begin position="374"/>
        <end position="390"/>
    </location>
</feature>
<dbReference type="AlphaFoldDB" id="A0ABD6BCX7"/>
<evidence type="ECO:0000256" key="7">
    <source>
        <dbReference type="SAM" id="Phobius"/>
    </source>
</evidence>
<proteinExistence type="predicted"/>
<dbReference type="GO" id="GO:0005886">
    <property type="term" value="C:plasma membrane"/>
    <property type="evidence" value="ECO:0007669"/>
    <property type="project" value="UniProtKB-SubCell"/>
</dbReference>
<evidence type="ECO:0000313" key="9">
    <source>
        <dbReference type="Proteomes" id="UP001597076"/>
    </source>
</evidence>
<evidence type="ECO:0000256" key="4">
    <source>
        <dbReference type="ARBA" id="ARBA00022692"/>
    </source>
</evidence>
<feature type="transmembrane region" description="Helical" evidence="7">
    <location>
        <begin position="255"/>
        <end position="273"/>
    </location>
</feature>
<name>A0ABD6BCX7_9EURY</name>
<keyword evidence="2" id="KW-1003">Cell membrane</keyword>
<feature type="transmembrane region" description="Helical" evidence="7">
    <location>
        <begin position="108"/>
        <end position="127"/>
    </location>
</feature>
<keyword evidence="9" id="KW-1185">Reference proteome</keyword>
<dbReference type="Proteomes" id="UP001597076">
    <property type="component" value="Unassembled WGS sequence"/>
</dbReference>
<gene>
    <name evidence="8" type="ORF">ACFR99_04830</name>
</gene>
<dbReference type="InterPro" id="IPR018584">
    <property type="entry name" value="GT87"/>
</dbReference>
<dbReference type="RefSeq" id="WP_390284886.1">
    <property type="nucleotide sequence ID" value="NZ_JBHUDI010000003.1"/>
</dbReference>
<protein>
    <submittedName>
        <fullName evidence="8">Glycosyltransferase family 87 protein</fullName>
        <ecNumber evidence="8">2.4.-.-</ecNumber>
    </submittedName>
</protein>
<evidence type="ECO:0000256" key="3">
    <source>
        <dbReference type="ARBA" id="ARBA00022679"/>
    </source>
</evidence>
<evidence type="ECO:0000256" key="6">
    <source>
        <dbReference type="ARBA" id="ARBA00023136"/>
    </source>
</evidence>
<keyword evidence="6 7" id="KW-0472">Membrane</keyword>
<evidence type="ECO:0000256" key="5">
    <source>
        <dbReference type="ARBA" id="ARBA00022989"/>
    </source>
</evidence>
<keyword evidence="4 7" id="KW-0812">Transmembrane</keyword>
<evidence type="ECO:0000313" key="8">
    <source>
        <dbReference type="EMBL" id="MFD1562870.1"/>
    </source>
</evidence>
<feature type="transmembrane region" description="Helical" evidence="7">
    <location>
        <begin position="133"/>
        <end position="152"/>
    </location>
</feature>
<feature type="transmembrane region" description="Helical" evidence="7">
    <location>
        <begin position="192"/>
        <end position="210"/>
    </location>
</feature>
<keyword evidence="5 7" id="KW-1133">Transmembrane helix</keyword>
<reference evidence="8 9" key="1">
    <citation type="journal article" date="2019" name="Int. J. Syst. Evol. Microbiol.">
        <title>The Global Catalogue of Microorganisms (GCM) 10K type strain sequencing project: providing services to taxonomists for standard genome sequencing and annotation.</title>
        <authorList>
            <consortium name="The Broad Institute Genomics Platform"/>
            <consortium name="The Broad Institute Genome Sequencing Center for Infectious Disease"/>
            <person name="Wu L."/>
            <person name="Ma J."/>
        </authorList>
    </citation>
    <scope>NUCLEOTIDE SEQUENCE [LARGE SCALE GENOMIC DNA]</scope>
    <source>
        <strain evidence="8 9">CGMCC 1.12230</strain>
    </source>
</reference>
<keyword evidence="8" id="KW-0328">Glycosyltransferase</keyword>
<evidence type="ECO:0000256" key="2">
    <source>
        <dbReference type="ARBA" id="ARBA00022475"/>
    </source>
</evidence>
<comment type="subcellular location">
    <subcellularLocation>
        <location evidence="1">Cell membrane</location>
        <topology evidence="1">Multi-pass membrane protein</topology>
    </subcellularLocation>
</comment>
<accession>A0ABD6BCX7</accession>
<dbReference type="EMBL" id="JBHUDI010000003">
    <property type="protein sequence ID" value="MFD1562870.1"/>
    <property type="molecule type" value="Genomic_DNA"/>
</dbReference>
<evidence type="ECO:0000256" key="1">
    <source>
        <dbReference type="ARBA" id="ARBA00004651"/>
    </source>
</evidence>
<organism evidence="8 9">
    <name type="scientific">Haloarchaeobius amylolyticus</name>
    <dbReference type="NCBI Taxonomy" id="1198296"/>
    <lineage>
        <taxon>Archaea</taxon>
        <taxon>Methanobacteriati</taxon>
        <taxon>Methanobacteriota</taxon>
        <taxon>Stenosarchaea group</taxon>
        <taxon>Halobacteria</taxon>
        <taxon>Halobacteriales</taxon>
        <taxon>Halorubellaceae</taxon>
        <taxon>Haloarchaeobius</taxon>
    </lineage>
</organism>
<dbReference type="Pfam" id="PF09594">
    <property type="entry name" value="GT87"/>
    <property type="match status" value="1"/>
</dbReference>
<feature type="transmembrane region" description="Helical" evidence="7">
    <location>
        <begin position="69"/>
        <end position="101"/>
    </location>
</feature>
<sequence length="410" mass="44257">MISAILGIIILLGVIRTALRILVSGPSSLFFDFGVYYQAAEYVFNGKSLFAADYSNIPNTGSRWLYLPIYVVLFIPFTVFPFPVAATLWVAATALVLVVSVSHMTNRFFPFLTTLETVVLGVAVLLFPPILSALFLGQVTPLIAAALCLYAGSLATDHENDAVTGVIATLAAITKPIYLPIGAPLLRKPRRLVGAVIAGSLVLLVGVLVFDIDQHIAYLEVLQNGKGWGAEAYLPPGEWRVTTYMPWYYLYPHHLFANAAVILTTLLTTALTWTQRDRETDLYIFSLGLFAVPLATPSPGILDLSVAVPGVLVLTALESRQAGGQPIVPIAAATLIAAHPFVVEFFTGDITGELPIVGTIAEIFLPTLPALSPAVWGSLLLFALPLWRLLRGESRTDESQTRHVKSDSAT</sequence>
<dbReference type="EC" id="2.4.-.-" evidence="8"/>
<comment type="caution">
    <text evidence="8">The sequence shown here is derived from an EMBL/GenBank/DDBJ whole genome shotgun (WGS) entry which is preliminary data.</text>
</comment>
<dbReference type="GO" id="GO:0016757">
    <property type="term" value="F:glycosyltransferase activity"/>
    <property type="evidence" value="ECO:0007669"/>
    <property type="project" value="UniProtKB-KW"/>
</dbReference>